<organism evidence="2 3">
    <name type="scientific">Delitschia confertaspora ATCC 74209</name>
    <dbReference type="NCBI Taxonomy" id="1513339"/>
    <lineage>
        <taxon>Eukaryota</taxon>
        <taxon>Fungi</taxon>
        <taxon>Dikarya</taxon>
        <taxon>Ascomycota</taxon>
        <taxon>Pezizomycotina</taxon>
        <taxon>Dothideomycetes</taxon>
        <taxon>Pleosporomycetidae</taxon>
        <taxon>Pleosporales</taxon>
        <taxon>Delitschiaceae</taxon>
        <taxon>Delitschia</taxon>
    </lineage>
</organism>
<feature type="transmembrane region" description="Helical" evidence="1">
    <location>
        <begin position="82"/>
        <end position="101"/>
    </location>
</feature>
<dbReference type="AlphaFoldDB" id="A0A9P4N151"/>
<accession>A0A9P4N151</accession>
<keyword evidence="3" id="KW-1185">Reference proteome</keyword>
<dbReference type="EMBL" id="ML993902">
    <property type="protein sequence ID" value="KAF2203465.1"/>
    <property type="molecule type" value="Genomic_DNA"/>
</dbReference>
<evidence type="ECO:0000313" key="3">
    <source>
        <dbReference type="Proteomes" id="UP000799536"/>
    </source>
</evidence>
<feature type="transmembrane region" description="Helical" evidence="1">
    <location>
        <begin position="108"/>
        <end position="130"/>
    </location>
</feature>
<keyword evidence="1" id="KW-0472">Membrane</keyword>
<gene>
    <name evidence="2" type="ORF">GQ43DRAFT_438789</name>
</gene>
<keyword evidence="1" id="KW-0812">Transmembrane</keyword>
<protein>
    <submittedName>
        <fullName evidence="2">Uncharacterized protein</fullName>
    </submittedName>
</protein>
<comment type="caution">
    <text evidence="2">The sequence shown here is derived from an EMBL/GenBank/DDBJ whole genome shotgun (WGS) entry which is preliminary data.</text>
</comment>
<sequence>MSPNQPFVLQGIIYPFMYMDSDFRNEEGDTQARSPNSSFHGYGTFTPPSEVTNAPPITYTSFPPFVANRNPVGCWHHLYKNSALFVLFATSVVLLCIAPLSGDKAAIFVARIILICVGPSHFLSICTHITNDVQTNLTSAWLVIVISLVEWVAPDGSPAVLMERTRQRSRKKYLADHDWNVDTENLLRSFDDHSD</sequence>
<name>A0A9P4N151_9PLEO</name>
<evidence type="ECO:0000256" key="1">
    <source>
        <dbReference type="SAM" id="Phobius"/>
    </source>
</evidence>
<evidence type="ECO:0000313" key="2">
    <source>
        <dbReference type="EMBL" id="KAF2203465.1"/>
    </source>
</evidence>
<dbReference type="Proteomes" id="UP000799536">
    <property type="component" value="Unassembled WGS sequence"/>
</dbReference>
<reference evidence="2" key="1">
    <citation type="journal article" date="2020" name="Stud. Mycol.">
        <title>101 Dothideomycetes genomes: a test case for predicting lifestyles and emergence of pathogens.</title>
        <authorList>
            <person name="Haridas S."/>
            <person name="Albert R."/>
            <person name="Binder M."/>
            <person name="Bloem J."/>
            <person name="Labutti K."/>
            <person name="Salamov A."/>
            <person name="Andreopoulos B."/>
            <person name="Baker S."/>
            <person name="Barry K."/>
            <person name="Bills G."/>
            <person name="Bluhm B."/>
            <person name="Cannon C."/>
            <person name="Castanera R."/>
            <person name="Culley D."/>
            <person name="Daum C."/>
            <person name="Ezra D."/>
            <person name="Gonzalez J."/>
            <person name="Henrissat B."/>
            <person name="Kuo A."/>
            <person name="Liang C."/>
            <person name="Lipzen A."/>
            <person name="Lutzoni F."/>
            <person name="Magnuson J."/>
            <person name="Mondo S."/>
            <person name="Nolan M."/>
            <person name="Ohm R."/>
            <person name="Pangilinan J."/>
            <person name="Park H.-J."/>
            <person name="Ramirez L."/>
            <person name="Alfaro M."/>
            <person name="Sun H."/>
            <person name="Tritt A."/>
            <person name="Yoshinaga Y."/>
            <person name="Zwiers L.-H."/>
            <person name="Turgeon B."/>
            <person name="Goodwin S."/>
            <person name="Spatafora J."/>
            <person name="Crous P."/>
            <person name="Grigoriev I."/>
        </authorList>
    </citation>
    <scope>NUCLEOTIDE SEQUENCE</scope>
    <source>
        <strain evidence="2">ATCC 74209</strain>
    </source>
</reference>
<proteinExistence type="predicted"/>
<keyword evidence="1" id="KW-1133">Transmembrane helix</keyword>
<feature type="transmembrane region" description="Helical" evidence="1">
    <location>
        <begin position="142"/>
        <end position="162"/>
    </location>
</feature>